<evidence type="ECO:0000313" key="4">
    <source>
        <dbReference type="Proteomes" id="UP001059596"/>
    </source>
</evidence>
<dbReference type="AlphaFoldDB" id="A0A9P9YR79"/>
<sequence>MPHHDRAKARLEHEVTLLRCEVASLRSKQEQRRRSRQEQVALQARLEQEIQVLQNELAATRCDRDERECGGAEQCSLLNERLEKLDGHVVKQERYIAFLEEQINNTRTKYQERMSDVRQNADLVEKELKRVRREVKSIAEQAGEVDRLKKQLGFLNAKLDRRNSIISKYEAQHKEMMAIVGGLRKQLEENERIKGGGNPSGGHRRRTHVSRQDQKDAKLMAPKSPLVFKNIPKPSSFVYLTTALKKKYNNTSQDLLTAEYAI</sequence>
<name>A0A9P9YR79_9MUSC</name>
<feature type="region of interest" description="Disordered" evidence="2">
    <location>
        <begin position="189"/>
        <end position="217"/>
    </location>
</feature>
<evidence type="ECO:0000256" key="2">
    <source>
        <dbReference type="SAM" id="MobiDB-lite"/>
    </source>
</evidence>
<proteinExistence type="predicted"/>
<reference evidence="3" key="1">
    <citation type="journal article" date="2023" name="Genome Biol. Evol.">
        <title>Long-read-based Genome Assembly of Drosophila gunungcola Reveals Fewer Chemosensory Genes in Flower-breeding Species.</title>
        <authorList>
            <person name="Negi A."/>
            <person name="Liao B.Y."/>
            <person name="Yeh S.D."/>
        </authorList>
    </citation>
    <scope>NUCLEOTIDE SEQUENCE</scope>
    <source>
        <strain evidence="3">Sukarami</strain>
    </source>
</reference>
<dbReference type="EMBL" id="JAMKOV010000003">
    <property type="protein sequence ID" value="KAI8041288.1"/>
    <property type="molecule type" value="Genomic_DNA"/>
</dbReference>
<accession>A0A9P9YR79</accession>
<keyword evidence="1" id="KW-0175">Coiled coil</keyword>
<dbReference type="Proteomes" id="UP001059596">
    <property type="component" value="Unassembled WGS sequence"/>
</dbReference>
<evidence type="ECO:0000256" key="1">
    <source>
        <dbReference type="SAM" id="Coils"/>
    </source>
</evidence>
<organism evidence="3 4">
    <name type="scientific">Drosophila gunungcola</name>
    <name type="common">fruit fly</name>
    <dbReference type="NCBI Taxonomy" id="103775"/>
    <lineage>
        <taxon>Eukaryota</taxon>
        <taxon>Metazoa</taxon>
        <taxon>Ecdysozoa</taxon>
        <taxon>Arthropoda</taxon>
        <taxon>Hexapoda</taxon>
        <taxon>Insecta</taxon>
        <taxon>Pterygota</taxon>
        <taxon>Neoptera</taxon>
        <taxon>Endopterygota</taxon>
        <taxon>Diptera</taxon>
        <taxon>Brachycera</taxon>
        <taxon>Muscomorpha</taxon>
        <taxon>Ephydroidea</taxon>
        <taxon>Drosophilidae</taxon>
        <taxon>Drosophila</taxon>
        <taxon>Sophophora</taxon>
    </lineage>
</organism>
<feature type="coiled-coil region" evidence="1">
    <location>
        <begin position="107"/>
        <end position="158"/>
    </location>
</feature>
<evidence type="ECO:0000313" key="3">
    <source>
        <dbReference type="EMBL" id="KAI8041288.1"/>
    </source>
</evidence>
<gene>
    <name evidence="3" type="ORF">M5D96_005544</name>
</gene>
<feature type="coiled-coil region" evidence="1">
    <location>
        <begin position="8"/>
        <end position="63"/>
    </location>
</feature>
<comment type="caution">
    <text evidence="3">The sequence shown here is derived from an EMBL/GenBank/DDBJ whole genome shotgun (WGS) entry which is preliminary data.</text>
</comment>
<keyword evidence="4" id="KW-1185">Reference proteome</keyword>
<protein>
    <submittedName>
        <fullName evidence="3">Uncharacterized protein</fullName>
    </submittedName>
</protein>
<dbReference type="OrthoDB" id="7866449at2759"/>